<keyword evidence="5 13" id="KW-0812">Transmembrane</keyword>
<evidence type="ECO:0000256" key="10">
    <source>
        <dbReference type="ARBA" id="ARBA00023136"/>
    </source>
</evidence>
<dbReference type="GO" id="GO:0015031">
    <property type="term" value="P:protein transport"/>
    <property type="evidence" value="ECO:0007669"/>
    <property type="project" value="UniProtKB-KW"/>
</dbReference>
<dbReference type="Pfam" id="PF07819">
    <property type="entry name" value="PGAP1"/>
    <property type="match status" value="1"/>
</dbReference>
<evidence type="ECO:0000256" key="5">
    <source>
        <dbReference type="ARBA" id="ARBA00022692"/>
    </source>
</evidence>
<proteinExistence type="inferred from homology"/>
<feature type="transmembrane region" description="Helical" evidence="13">
    <location>
        <begin position="657"/>
        <end position="677"/>
    </location>
</feature>
<evidence type="ECO:0000256" key="7">
    <source>
        <dbReference type="ARBA" id="ARBA00022824"/>
    </source>
</evidence>
<feature type="domain" description="GPI inositol-deacylase PGAP1-like alpha/beta" evidence="14">
    <location>
        <begin position="79"/>
        <end position="299"/>
    </location>
</feature>
<protein>
    <recommendedName>
        <fullName evidence="3 13">GPI inositol-deacylase</fullName>
        <ecNumber evidence="13">3.1.-.-</ecNumber>
    </recommendedName>
</protein>
<keyword evidence="7 13" id="KW-0256">Endoplasmic reticulum</keyword>
<comment type="caution">
    <text evidence="16">The sequence shown here is derived from an EMBL/GenBank/DDBJ whole genome shotgun (WGS) entry which is preliminary data.</text>
</comment>
<organism evidence="16 17">
    <name type="scientific">Owenia fusiformis</name>
    <name type="common">Polychaete worm</name>
    <dbReference type="NCBI Taxonomy" id="6347"/>
    <lineage>
        <taxon>Eukaryota</taxon>
        <taxon>Metazoa</taxon>
        <taxon>Spiralia</taxon>
        <taxon>Lophotrochozoa</taxon>
        <taxon>Annelida</taxon>
        <taxon>Polychaeta</taxon>
        <taxon>Sedentaria</taxon>
        <taxon>Canalipalpata</taxon>
        <taxon>Sabellida</taxon>
        <taxon>Oweniida</taxon>
        <taxon>Oweniidae</taxon>
        <taxon>Owenia</taxon>
    </lineage>
</organism>
<feature type="domain" description="GPI inositol-deacylase transmembrane" evidence="15">
    <location>
        <begin position="610"/>
        <end position="898"/>
    </location>
</feature>
<sequence length="926" mass="103696">MAAPMKTIFVISLFAVILLGAIDVLLNFEKNGCEMTYMYEYPHYEPVPLKKSVEQKYPKYGLYVYGEGAYARTLGKMEFNGIPVLFIPGNAGSYKQVRSLGSVAYRRMRDKKIPFQFNYFSIDFSEELSGVYGGVLQEQTEFVHVCLKHILTLYKKASHPPSSVVIVGHSMGGIIARGLFALTDFNSKLINTIITQATPHQAPVMAMDIHVKQYYDKVNAYWHWHVNDTLKDVTIVSTGGGYRDNMVRSGLTSLRDIVPPERSLSTLSMSVPKAWVSTDHLCAVWCKQMVMATKRAMFDIIDRKTHQVITNTAEKMAIFRHHLYRNKGGAYVANKAETPIVLDKSIKQEVRTETSWRFLRNKVKNAHYFCVMIPQGDDWRIVATSTVDVDMWVLGCKADQSETCLTATDLSHKGGIIPPQYANKKMISIKPTDVTGFTHVILSIPKSKTQIEVTVETFTNTERYLSYTLLNISRGLFNFPNSLMTAETVIKATRENELFYDVELIGLSAPLQAYTASLTSLSCSNDTQKGNYDGSLMILNIPWSNENVYQFSKPNKNSSLAVKLQIPRPQNFEANARLQLFLQPGCTYRLAMKPAWTELLGQLVRFYGNLFPTFIVINILMVLSWQLHTLHKTGSAVGFTDAHTAWGQSYRVAPPAALLRIILGTFIFAPALQLLRVPRDDVEGLAAQGIWFPLLPLSLYVLATSLVLVHHALVSIALYIASAILGFICARCCRSNRSGDIATFFQYNIVVIATLVAGIFSGSVGLVMVFVLLLAKVLLLHIQKKSGTKDVSTYNVYKTVLLLWNWLVILNAPSLIVWFQNLSYSMSLSRDPARVTSIVSCLSLIILFYTLGPVTNRAVYKTASWAVYLQCIPMVLYSISSIYRISYFITIAILFVAVSAILQLVVPSSEEVDISEPTVDGKEKTE</sequence>
<dbReference type="Pfam" id="PF24660">
    <property type="entry name" value="PGAP1_3rd"/>
    <property type="match status" value="1"/>
</dbReference>
<dbReference type="InterPro" id="IPR056824">
    <property type="entry name" value="PGAP1_TMD"/>
</dbReference>
<keyword evidence="9 13" id="KW-1133">Transmembrane helix</keyword>
<dbReference type="GO" id="GO:0006888">
    <property type="term" value="P:endoplasmic reticulum to Golgi vesicle-mediated transport"/>
    <property type="evidence" value="ECO:0007669"/>
    <property type="project" value="TreeGrafter"/>
</dbReference>
<dbReference type="GO" id="GO:0005789">
    <property type="term" value="C:endoplasmic reticulum membrane"/>
    <property type="evidence" value="ECO:0007669"/>
    <property type="project" value="UniProtKB-SubCell"/>
</dbReference>
<dbReference type="OrthoDB" id="348976at2759"/>
<comment type="function">
    <text evidence="12">GPI inositol-deacylase that catalyzes the remove of the acyl chain linked to the 2-OH position of inositol ring from the GPI-anchored protein (GPI-AP) in the endoplasmic reticulum. Initiates the post-attachment remodeling phase of GPI-AP biogenesis and participates in endoplasmic reticulum (ER)-to-Golgi transport of GPI-anchored protein.</text>
</comment>
<evidence type="ECO:0000256" key="2">
    <source>
        <dbReference type="ARBA" id="ARBA00006931"/>
    </source>
</evidence>
<dbReference type="Pfam" id="PF25140">
    <property type="entry name" value="PGAP1_TMD"/>
    <property type="match status" value="1"/>
</dbReference>
<accession>A0A8J1XYK3</accession>
<dbReference type="InterPro" id="IPR012908">
    <property type="entry name" value="PGAP1-ab_dom-like"/>
</dbReference>
<evidence type="ECO:0000256" key="8">
    <source>
        <dbReference type="ARBA" id="ARBA00022927"/>
    </source>
</evidence>
<comment type="subcellular location">
    <subcellularLocation>
        <location evidence="1">Endoplasmic reticulum membrane</location>
        <topology evidence="1">Multi-pass membrane protein</topology>
    </subcellularLocation>
</comment>
<evidence type="ECO:0000256" key="12">
    <source>
        <dbReference type="ARBA" id="ARBA00093318"/>
    </source>
</evidence>
<feature type="transmembrane region" description="Helical" evidence="13">
    <location>
        <begin position="833"/>
        <end position="852"/>
    </location>
</feature>
<keyword evidence="8 13" id="KW-0653">Protein transport</keyword>
<dbReference type="EC" id="3.1.-.-" evidence="13"/>
<dbReference type="PANTHER" id="PTHR15495">
    <property type="entry name" value="NEGATIVE REGULATOR OF VESICLE FORMATION-RELATED"/>
    <property type="match status" value="1"/>
</dbReference>
<keyword evidence="11" id="KW-0325">Glycoprotein</keyword>
<evidence type="ECO:0000256" key="3">
    <source>
        <dbReference type="ARBA" id="ARBA00015856"/>
    </source>
</evidence>
<evidence type="ECO:0000313" key="16">
    <source>
        <dbReference type="EMBL" id="CAH1794998.1"/>
    </source>
</evidence>
<dbReference type="EMBL" id="CAIIXF020000009">
    <property type="protein sequence ID" value="CAH1794998.1"/>
    <property type="molecule type" value="Genomic_DNA"/>
</dbReference>
<feature type="transmembrane region" description="Helical" evidence="13">
    <location>
        <begin position="749"/>
        <end position="782"/>
    </location>
</feature>
<keyword evidence="4 13" id="KW-0813">Transport</keyword>
<evidence type="ECO:0000259" key="14">
    <source>
        <dbReference type="Pfam" id="PF07819"/>
    </source>
</evidence>
<keyword evidence="10 13" id="KW-0472">Membrane</keyword>
<keyword evidence="17" id="KW-1185">Reference proteome</keyword>
<reference evidence="16" key="1">
    <citation type="submission" date="2022-03" db="EMBL/GenBank/DDBJ databases">
        <authorList>
            <person name="Martin C."/>
        </authorList>
    </citation>
    <scope>NUCLEOTIDE SEQUENCE</scope>
</reference>
<evidence type="ECO:0000259" key="15">
    <source>
        <dbReference type="Pfam" id="PF25140"/>
    </source>
</evidence>
<evidence type="ECO:0000256" key="1">
    <source>
        <dbReference type="ARBA" id="ARBA00004477"/>
    </source>
</evidence>
<dbReference type="PANTHER" id="PTHR15495:SF7">
    <property type="entry name" value="GPI INOSITOL-DEACYLASE"/>
    <property type="match status" value="1"/>
</dbReference>
<evidence type="ECO:0000256" key="13">
    <source>
        <dbReference type="RuleBase" id="RU365011"/>
    </source>
</evidence>
<evidence type="ECO:0000256" key="11">
    <source>
        <dbReference type="ARBA" id="ARBA00023180"/>
    </source>
</evidence>
<feature type="transmembrane region" description="Helical" evidence="13">
    <location>
        <begin position="886"/>
        <end position="906"/>
    </location>
</feature>
<evidence type="ECO:0000313" key="17">
    <source>
        <dbReference type="Proteomes" id="UP000749559"/>
    </source>
</evidence>
<evidence type="ECO:0000256" key="6">
    <source>
        <dbReference type="ARBA" id="ARBA00022801"/>
    </source>
</evidence>
<comment type="similarity">
    <text evidence="2 13">Belongs to the GPI inositol-deacylase family.</text>
</comment>
<dbReference type="GO" id="GO:0006505">
    <property type="term" value="P:GPI anchor metabolic process"/>
    <property type="evidence" value="ECO:0007669"/>
    <property type="project" value="TreeGrafter"/>
</dbReference>
<dbReference type="GO" id="GO:0050185">
    <property type="term" value="F:phosphatidylinositol deacylase activity"/>
    <property type="evidence" value="ECO:0007669"/>
    <property type="project" value="TreeGrafter"/>
</dbReference>
<feature type="transmembrane region" description="Helical" evidence="13">
    <location>
        <begin position="606"/>
        <end position="625"/>
    </location>
</feature>
<comment type="function">
    <text evidence="13">Involved in inositol deacylation of GPI-anchored proteins which plays important roles in the quality control and ER-associated degradation of GPI-anchored proteins.</text>
</comment>
<dbReference type="InterPro" id="IPR029058">
    <property type="entry name" value="AB_hydrolase_fold"/>
</dbReference>
<dbReference type="Gene3D" id="3.40.50.1820">
    <property type="entry name" value="alpha/beta hydrolase"/>
    <property type="match status" value="1"/>
</dbReference>
<dbReference type="InterPro" id="IPR039529">
    <property type="entry name" value="PGAP1/BST1"/>
</dbReference>
<dbReference type="SUPFAM" id="SSF53474">
    <property type="entry name" value="alpha/beta-Hydrolases"/>
    <property type="match status" value="1"/>
</dbReference>
<keyword evidence="6 13" id="KW-0378">Hydrolase</keyword>
<evidence type="ECO:0000256" key="4">
    <source>
        <dbReference type="ARBA" id="ARBA00022448"/>
    </source>
</evidence>
<feature type="transmembrane region" description="Helical" evidence="13">
    <location>
        <begin position="802"/>
        <end position="821"/>
    </location>
</feature>
<dbReference type="AlphaFoldDB" id="A0A8J1XYK3"/>
<dbReference type="FunFam" id="3.40.50.1820:FF:000026">
    <property type="entry name" value="GPI inositol-deacylase"/>
    <property type="match status" value="1"/>
</dbReference>
<dbReference type="Proteomes" id="UP000749559">
    <property type="component" value="Unassembled WGS sequence"/>
</dbReference>
<feature type="transmembrane region" description="Helical" evidence="13">
    <location>
        <begin position="697"/>
        <end position="728"/>
    </location>
</feature>
<gene>
    <name evidence="16" type="ORF">OFUS_LOCUS19598</name>
</gene>
<evidence type="ECO:0000256" key="9">
    <source>
        <dbReference type="ARBA" id="ARBA00022989"/>
    </source>
</evidence>
<name>A0A8J1XYK3_OWEFU</name>